<organism evidence="1 2">
    <name type="scientific">Virgisporangium ochraceum</name>
    <dbReference type="NCBI Taxonomy" id="65505"/>
    <lineage>
        <taxon>Bacteria</taxon>
        <taxon>Bacillati</taxon>
        <taxon>Actinomycetota</taxon>
        <taxon>Actinomycetes</taxon>
        <taxon>Micromonosporales</taxon>
        <taxon>Micromonosporaceae</taxon>
        <taxon>Virgisporangium</taxon>
    </lineage>
</organism>
<dbReference type="Proteomes" id="UP000635606">
    <property type="component" value="Unassembled WGS sequence"/>
</dbReference>
<accession>A0A8J3ZNV8</accession>
<dbReference type="EMBL" id="BOPH01000017">
    <property type="protein sequence ID" value="GIJ66303.1"/>
    <property type="molecule type" value="Genomic_DNA"/>
</dbReference>
<keyword evidence="2" id="KW-1185">Reference proteome</keyword>
<sequence>MLFCDGIKGEVFGIMDCHSLNIAAHDDRNACSFHEVYQVRDRLIVRQAQCPTDFLSCFGHGRIGRERGYLYGWQPMSAIQPLKDFADSPCELG</sequence>
<evidence type="ECO:0000313" key="2">
    <source>
        <dbReference type="Proteomes" id="UP000635606"/>
    </source>
</evidence>
<name>A0A8J3ZNV8_9ACTN</name>
<protein>
    <submittedName>
        <fullName evidence="1">Uncharacterized protein</fullName>
    </submittedName>
</protein>
<reference evidence="1" key="1">
    <citation type="submission" date="2021-01" db="EMBL/GenBank/DDBJ databases">
        <title>Whole genome shotgun sequence of Virgisporangium ochraceum NBRC 16418.</title>
        <authorList>
            <person name="Komaki H."/>
            <person name="Tamura T."/>
        </authorList>
    </citation>
    <scope>NUCLEOTIDE SEQUENCE</scope>
    <source>
        <strain evidence="1">NBRC 16418</strain>
    </source>
</reference>
<comment type="caution">
    <text evidence="1">The sequence shown here is derived from an EMBL/GenBank/DDBJ whole genome shotgun (WGS) entry which is preliminary data.</text>
</comment>
<evidence type="ECO:0000313" key="1">
    <source>
        <dbReference type="EMBL" id="GIJ66303.1"/>
    </source>
</evidence>
<dbReference type="AlphaFoldDB" id="A0A8J3ZNV8"/>
<gene>
    <name evidence="1" type="ORF">Voc01_012200</name>
</gene>
<proteinExistence type="predicted"/>